<protein>
    <recommendedName>
        <fullName evidence="3">PilZ domain-containing protein</fullName>
    </recommendedName>
</protein>
<sequence>MVISTLSYGVKQVLRQDVPAIQRLLKRIRHDERFADLSLFKRRCPNDQLRQDERRARDRYPLCWPIEVLPVNFDEGVIEYVDCPLGDIQVYSQDVTLRGISFLHSEPLQTSHAVLTYAPAEEESISLLLEICWTAAGWEQPFPGCGKFLMSGGKFLGIVDSLPGE</sequence>
<proteinExistence type="predicted"/>
<dbReference type="EMBL" id="CP036276">
    <property type="protein sequence ID" value="QDU43793.1"/>
    <property type="molecule type" value="Genomic_DNA"/>
</dbReference>
<dbReference type="Proteomes" id="UP000319383">
    <property type="component" value="Chromosome"/>
</dbReference>
<dbReference type="AlphaFoldDB" id="A0A517ZMT0"/>
<accession>A0A517ZMT0</accession>
<dbReference type="KEGG" id="sdyn:Mal52_22690"/>
<gene>
    <name evidence="1" type="ORF">Mal52_22690</name>
</gene>
<evidence type="ECO:0000313" key="2">
    <source>
        <dbReference type="Proteomes" id="UP000319383"/>
    </source>
</evidence>
<evidence type="ECO:0008006" key="3">
    <source>
        <dbReference type="Google" id="ProtNLM"/>
    </source>
</evidence>
<evidence type="ECO:0000313" key="1">
    <source>
        <dbReference type="EMBL" id="QDU43793.1"/>
    </source>
</evidence>
<name>A0A517ZMT0_9PLAN</name>
<organism evidence="1 2">
    <name type="scientific">Symmachiella dynata</name>
    <dbReference type="NCBI Taxonomy" id="2527995"/>
    <lineage>
        <taxon>Bacteria</taxon>
        <taxon>Pseudomonadati</taxon>
        <taxon>Planctomycetota</taxon>
        <taxon>Planctomycetia</taxon>
        <taxon>Planctomycetales</taxon>
        <taxon>Planctomycetaceae</taxon>
        <taxon>Symmachiella</taxon>
    </lineage>
</organism>
<reference evidence="1 2" key="1">
    <citation type="submission" date="2019-02" db="EMBL/GenBank/DDBJ databases">
        <title>Deep-cultivation of Planctomycetes and their phenomic and genomic characterization uncovers novel biology.</title>
        <authorList>
            <person name="Wiegand S."/>
            <person name="Jogler M."/>
            <person name="Boedeker C."/>
            <person name="Pinto D."/>
            <person name="Vollmers J."/>
            <person name="Rivas-Marin E."/>
            <person name="Kohn T."/>
            <person name="Peeters S.H."/>
            <person name="Heuer A."/>
            <person name="Rast P."/>
            <person name="Oberbeckmann S."/>
            <person name="Bunk B."/>
            <person name="Jeske O."/>
            <person name="Meyerdierks A."/>
            <person name="Storesund J.E."/>
            <person name="Kallscheuer N."/>
            <person name="Luecker S."/>
            <person name="Lage O.M."/>
            <person name="Pohl T."/>
            <person name="Merkel B.J."/>
            <person name="Hornburger P."/>
            <person name="Mueller R.-W."/>
            <person name="Bruemmer F."/>
            <person name="Labrenz M."/>
            <person name="Spormann A.M."/>
            <person name="Op den Camp H."/>
            <person name="Overmann J."/>
            <person name="Amann R."/>
            <person name="Jetten M.S.M."/>
            <person name="Mascher T."/>
            <person name="Medema M.H."/>
            <person name="Devos D.P."/>
            <person name="Kaster A.-K."/>
            <person name="Ovreas L."/>
            <person name="Rohde M."/>
            <person name="Galperin M.Y."/>
            <person name="Jogler C."/>
        </authorList>
    </citation>
    <scope>NUCLEOTIDE SEQUENCE [LARGE SCALE GENOMIC DNA]</scope>
    <source>
        <strain evidence="1 2">Mal52</strain>
    </source>
</reference>
<dbReference type="RefSeq" id="WP_145376086.1">
    <property type="nucleotide sequence ID" value="NZ_CP036276.1"/>
</dbReference>
<keyword evidence="2" id="KW-1185">Reference proteome</keyword>